<evidence type="ECO:0000313" key="4">
    <source>
        <dbReference type="RefSeq" id="XP_031575091.1"/>
    </source>
</evidence>
<name>A0A6P8J4V5_ACTTE</name>
<dbReference type="KEGG" id="aten:116308749"/>
<reference evidence="4" key="1">
    <citation type="submission" date="2025-08" db="UniProtKB">
        <authorList>
            <consortium name="RefSeq"/>
        </authorList>
    </citation>
    <scope>IDENTIFICATION</scope>
    <source>
        <tissue evidence="4">Tentacle</tissue>
    </source>
</reference>
<dbReference type="GO" id="GO:0005525">
    <property type="term" value="F:GTP binding"/>
    <property type="evidence" value="ECO:0007669"/>
    <property type="project" value="InterPro"/>
</dbReference>
<dbReference type="Pfam" id="PF01926">
    <property type="entry name" value="MMR_HSR1"/>
    <property type="match status" value="1"/>
</dbReference>
<dbReference type="PANTHER" id="PTHR14241:SF32">
    <property type="entry name" value="VWFA DOMAIN-CONTAINING PROTEIN-RELATED"/>
    <property type="match status" value="1"/>
</dbReference>
<feature type="region of interest" description="Disordered" evidence="1">
    <location>
        <begin position="1"/>
        <end position="20"/>
    </location>
</feature>
<dbReference type="Proteomes" id="UP000515163">
    <property type="component" value="Unplaced"/>
</dbReference>
<dbReference type="RefSeq" id="XP_031575091.1">
    <property type="nucleotide sequence ID" value="XM_031719231.1"/>
</dbReference>
<feature type="domain" description="G" evidence="2">
    <location>
        <begin position="60"/>
        <end position="203"/>
    </location>
</feature>
<evidence type="ECO:0000256" key="1">
    <source>
        <dbReference type="SAM" id="MobiDB-lite"/>
    </source>
</evidence>
<dbReference type="SUPFAM" id="SSF52540">
    <property type="entry name" value="P-loop containing nucleoside triphosphate hydrolases"/>
    <property type="match status" value="1"/>
</dbReference>
<dbReference type="GeneID" id="116308749"/>
<accession>A0A6P8J4V5</accession>
<proteinExistence type="predicted"/>
<evidence type="ECO:0000313" key="3">
    <source>
        <dbReference type="Proteomes" id="UP000515163"/>
    </source>
</evidence>
<evidence type="ECO:0000259" key="2">
    <source>
        <dbReference type="Pfam" id="PF01926"/>
    </source>
</evidence>
<dbReference type="PANTHER" id="PTHR14241">
    <property type="entry name" value="INTERFERON-INDUCED PROTEIN 44"/>
    <property type="match status" value="1"/>
</dbReference>
<dbReference type="AlphaFoldDB" id="A0A6P8J4V5"/>
<dbReference type="Gene3D" id="3.40.50.300">
    <property type="entry name" value="P-loop containing nucleotide triphosphate hydrolases"/>
    <property type="match status" value="1"/>
</dbReference>
<dbReference type="OrthoDB" id="25620at2759"/>
<dbReference type="InParanoid" id="A0A6P8J4V5"/>
<dbReference type="InterPro" id="IPR027417">
    <property type="entry name" value="P-loop_NTPase"/>
</dbReference>
<sequence>MGNWLWNSPPQPQQPQQVLTDTPWRKTKEWSPEVKRELRDHISSLAPQTRGQLDVPFFNIALTGQIGGGKSSFFNSVNSIYHERIISGKSEVGITATSLTKDFRVYEINPHPDQPDSNPLPWRICDTPGLNYSLDTDCDVTNILKTVDGHVPDRFKFPSQEVLQDDLGLKKPELKDRAHCVAVVIDGSTFDQMEENMKRKLKNLRKGLITRNIPTYILITHIDEACVEVSKDVSKVYRSIAIRDLVHKIGRLLHGLPENQIFPIMNYKKQVDLEDDIDILLLYALRQMLYSAQGHLENKM</sequence>
<dbReference type="InterPro" id="IPR006073">
    <property type="entry name" value="GTP-bd"/>
</dbReference>
<keyword evidence="3" id="KW-1185">Reference proteome</keyword>
<protein>
    <submittedName>
        <fullName evidence="4">Interferon-induced protein 44-like</fullName>
    </submittedName>
</protein>
<organism evidence="3 4">
    <name type="scientific">Actinia tenebrosa</name>
    <name type="common">Australian red waratah sea anemone</name>
    <dbReference type="NCBI Taxonomy" id="6105"/>
    <lineage>
        <taxon>Eukaryota</taxon>
        <taxon>Metazoa</taxon>
        <taxon>Cnidaria</taxon>
        <taxon>Anthozoa</taxon>
        <taxon>Hexacorallia</taxon>
        <taxon>Actiniaria</taxon>
        <taxon>Actiniidae</taxon>
        <taxon>Actinia</taxon>
    </lineage>
</organism>
<gene>
    <name evidence="4" type="primary">LOC116308749</name>
</gene>